<accession>A0A9P7FKR3</accession>
<reference evidence="1" key="1">
    <citation type="submission" date="2021-02" db="EMBL/GenBank/DDBJ databases">
        <authorList>
            <person name="Nieuwenhuis M."/>
            <person name="Van De Peppel L.J.J."/>
        </authorList>
    </citation>
    <scope>NUCLEOTIDE SEQUENCE</scope>
    <source>
        <strain evidence="1">D49</strain>
    </source>
</reference>
<reference evidence="1" key="2">
    <citation type="submission" date="2021-10" db="EMBL/GenBank/DDBJ databases">
        <title>Phylogenomics reveals ancestral predisposition of the termite-cultivated fungus Termitomyces towards a domesticated lifestyle.</title>
        <authorList>
            <person name="Auxier B."/>
            <person name="Grum-Grzhimaylo A."/>
            <person name="Cardenas M.E."/>
            <person name="Lodge J.D."/>
            <person name="Laessoe T."/>
            <person name="Pedersen O."/>
            <person name="Smith M.E."/>
            <person name="Kuyper T.W."/>
            <person name="Franco-Molano E.A."/>
            <person name="Baroni T.J."/>
            <person name="Aanen D.K."/>
        </authorList>
    </citation>
    <scope>NUCLEOTIDE SEQUENCE</scope>
    <source>
        <strain evidence="1">D49</strain>
    </source>
</reference>
<protein>
    <submittedName>
        <fullName evidence="1">Uncharacterized protein</fullName>
    </submittedName>
</protein>
<evidence type="ECO:0000313" key="2">
    <source>
        <dbReference type="Proteomes" id="UP000717328"/>
    </source>
</evidence>
<evidence type="ECO:0000313" key="1">
    <source>
        <dbReference type="EMBL" id="KAG5633227.1"/>
    </source>
</evidence>
<sequence length="224" mass="24422">MSQYSITVEIESTTLKTLLEGGYHLVLVRDMGEVGEIAAGNIIFATFPPTGPNKLSNTQTFYWEEEYAVYATSNGFENGNRVSKGSNETELQRGQTAIIEPADTIVSGSHDASKPLTVVNEWNSRAFIVVACKGKNNEGEDTLTPHYISKVRVLGTESLLTPVQTFSCFFALSAKTATMIDYSTTRHGHFEISGANECIIGYDAQDGVPPANQWMGIANVKKLN</sequence>
<dbReference type="Proteomes" id="UP000717328">
    <property type="component" value="Unassembled WGS sequence"/>
</dbReference>
<name>A0A9P7FKR3_9AGAR</name>
<organism evidence="1 2">
    <name type="scientific">Sphagnurus paluster</name>
    <dbReference type="NCBI Taxonomy" id="117069"/>
    <lineage>
        <taxon>Eukaryota</taxon>
        <taxon>Fungi</taxon>
        <taxon>Dikarya</taxon>
        <taxon>Basidiomycota</taxon>
        <taxon>Agaricomycotina</taxon>
        <taxon>Agaricomycetes</taxon>
        <taxon>Agaricomycetidae</taxon>
        <taxon>Agaricales</taxon>
        <taxon>Tricholomatineae</taxon>
        <taxon>Lyophyllaceae</taxon>
        <taxon>Sphagnurus</taxon>
    </lineage>
</organism>
<proteinExistence type="predicted"/>
<keyword evidence="2" id="KW-1185">Reference proteome</keyword>
<gene>
    <name evidence="1" type="ORF">H0H81_009730</name>
</gene>
<comment type="caution">
    <text evidence="1">The sequence shown here is derived from an EMBL/GenBank/DDBJ whole genome shotgun (WGS) entry which is preliminary data.</text>
</comment>
<dbReference type="AlphaFoldDB" id="A0A9P7FKR3"/>
<dbReference type="EMBL" id="JABCKI010008615">
    <property type="protein sequence ID" value="KAG5633227.1"/>
    <property type="molecule type" value="Genomic_DNA"/>
</dbReference>